<protein>
    <recommendedName>
        <fullName evidence="3">Magnesium transporter MgtE intracellular domain-containing protein</fullName>
    </recommendedName>
</protein>
<evidence type="ECO:0008006" key="3">
    <source>
        <dbReference type="Google" id="ProtNLM"/>
    </source>
</evidence>
<evidence type="ECO:0000313" key="1">
    <source>
        <dbReference type="EMBL" id="WOJ88642.1"/>
    </source>
</evidence>
<dbReference type="EMBL" id="CP136862">
    <property type="protein sequence ID" value="WOJ88642.1"/>
    <property type="molecule type" value="Genomic_DNA"/>
</dbReference>
<dbReference type="Proteomes" id="UP001626536">
    <property type="component" value="Chromosome"/>
</dbReference>
<accession>A0ABZ0HMW6</accession>
<keyword evidence="2" id="KW-1185">Reference proteome</keyword>
<organism evidence="1 2">
    <name type="scientific">Methylocapsa polymorpha</name>
    <dbReference type="NCBI Taxonomy" id="3080828"/>
    <lineage>
        <taxon>Bacteria</taxon>
        <taxon>Pseudomonadati</taxon>
        <taxon>Pseudomonadota</taxon>
        <taxon>Alphaproteobacteria</taxon>
        <taxon>Hyphomicrobiales</taxon>
        <taxon>Beijerinckiaceae</taxon>
        <taxon>Methylocapsa</taxon>
    </lineage>
</organism>
<gene>
    <name evidence="1" type="ORF">RZS28_12555</name>
</gene>
<dbReference type="SUPFAM" id="SSF158791">
    <property type="entry name" value="MgtE N-terminal domain-like"/>
    <property type="match status" value="1"/>
</dbReference>
<evidence type="ECO:0000313" key="2">
    <source>
        <dbReference type="Proteomes" id="UP001626536"/>
    </source>
</evidence>
<sequence length="160" mass="17269">MVCMPTPSFSLDETKAATAKPADARAPQTDVQQFCANNAAIIGDARIGWQTSRLLELEAQIRRRIVELDAKKAEYVAWLRKRDDALKQATESIVAIYARMRPEAAALQLAAMDDAMAAAILTKLSSRVAGALLNEMEAGRAARLTRLMAGPDAAPDGKKS</sequence>
<name>A0ABZ0HMW6_9HYPH</name>
<reference evidence="1 2" key="1">
    <citation type="submission" date="2023-10" db="EMBL/GenBank/DDBJ databases">
        <title>Novel methanotroph of the genus Methylocapsa from a subarctic wetland.</title>
        <authorList>
            <person name="Belova S.E."/>
            <person name="Oshkin I.Y."/>
            <person name="Miroshnikov K."/>
            <person name="Dedysh S.N."/>
        </authorList>
    </citation>
    <scope>NUCLEOTIDE SEQUENCE [LARGE SCALE GENOMIC DNA]</scope>
    <source>
        <strain evidence="1 2">RX1</strain>
    </source>
</reference>
<dbReference type="RefSeq" id="WP_407338081.1">
    <property type="nucleotide sequence ID" value="NZ_CP136862.1"/>
</dbReference>
<proteinExistence type="predicted"/>